<gene>
    <name evidence="1" type="ORF">BGC07_03785</name>
</gene>
<dbReference type="Proteomes" id="UP000094329">
    <property type="component" value="Unassembled WGS sequence"/>
</dbReference>
<dbReference type="EMBL" id="MDTU01000001">
    <property type="protein sequence ID" value="ODN42217.1"/>
    <property type="molecule type" value="Genomic_DNA"/>
</dbReference>
<dbReference type="RefSeq" id="WP_069312015.1">
    <property type="nucleotide sequence ID" value="NZ_MDTU01000001.1"/>
</dbReference>
<proteinExistence type="predicted"/>
<accession>A0ABX3A1W0</accession>
<organism evidence="1 2">
    <name type="scientific">Piscirickettsia litoralis</name>
    <dbReference type="NCBI Taxonomy" id="1891921"/>
    <lineage>
        <taxon>Bacteria</taxon>
        <taxon>Pseudomonadati</taxon>
        <taxon>Pseudomonadota</taxon>
        <taxon>Gammaproteobacteria</taxon>
        <taxon>Thiotrichales</taxon>
        <taxon>Piscirickettsiaceae</taxon>
        <taxon>Piscirickettsia</taxon>
    </lineage>
</organism>
<evidence type="ECO:0000313" key="2">
    <source>
        <dbReference type="Proteomes" id="UP000094329"/>
    </source>
</evidence>
<evidence type="ECO:0000313" key="1">
    <source>
        <dbReference type="EMBL" id="ODN42217.1"/>
    </source>
</evidence>
<protein>
    <submittedName>
        <fullName evidence="1">Uncharacterized protein</fullName>
    </submittedName>
</protein>
<name>A0ABX3A1W0_9GAMM</name>
<reference evidence="1 2" key="1">
    <citation type="submission" date="2016-08" db="EMBL/GenBank/DDBJ databases">
        <title>Draft genome sequence of Candidatus Piscirickettsia litoralis, from seawater.</title>
        <authorList>
            <person name="Wan X."/>
            <person name="Lee A.J."/>
            <person name="Hou S."/>
            <person name="Donachie S.P."/>
        </authorList>
    </citation>
    <scope>NUCLEOTIDE SEQUENCE [LARGE SCALE GENOMIC DNA]</scope>
    <source>
        <strain evidence="1 2">Y2</strain>
    </source>
</reference>
<comment type="caution">
    <text evidence="1">The sequence shown here is derived from an EMBL/GenBank/DDBJ whole genome shotgun (WGS) entry which is preliminary data.</text>
</comment>
<sequence>MPKGQTFDITFDVAGIVIPGASIHGIDVKLTPYGHKTIVNFFVSNQEGNHDYILEKLQAPFALEATLSLVNCYYPAAEREQSRITIKGIICEKHILKQSASIEVTDNPTYSRCYSVTFIDRACAFWSQHKPARLYTNTNYKQIIATHSFDGLNCSSELDAFSASQKNDHGEPLCFILPIFKCSD</sequence>
<keyword evidence="2" id="KW-1185">Reference proteome</keyword>